<gene>
    <name evidence="1" type="ORF">GCM10011366_14010</name>
</gene>
<proteinExistence type="predicted"/>
<dbReference type="AlphaFoldDB" id="A0A917F643"/>
<dbReference type="RefSeq" id="WP_188429048.1">
    <property type="nucleotide sequence ID" value="NZ_BAABKH010000005.1"/>
</dbReference>
<dbReference type="EMBL" id="BMEM01000001">
    <property type="protein sequence ID" value="GGF47447.1"/>
    <property type="molecule type" value="Genomic_DNA"/>
</dbReference>
<reference evidence="1" key="2">
    <citation type="submission" date="2020-09" db="EMBL/GenBank/DDBJ databases">
        <authorList>
            <person name="Sun Q."/>
            <person name="Zhou Y."/>
        </authorList>
    </citation>
    <scope>NUCLEOTIDE SEQUENCE</scope>
    <source>
        <strain evidence="1">CGMCC 1.12160</strain>
    </source>
</reference>
<sequence>MKALRTLKQAVARLRRRGPSDVYETYGDGGSVRRDRIAGETVVRRGNPAPPQFPVTGA</sequence>
<reference evidence="1" key="1">
    <citation type="journal article" date="2014" name="Int. J. Syst. Evol. Microbiol.">
        <title>Complete genome sequence of Corynebacterium casei LMG S-19264T (=DSM 44701T), isolated from a smear-ripened cheese.</title>
        <authorList>
            <consortium name="US DOE Joint Genome Institute (JGI-PGF)"/>
            <person name="Walter F."/>
            <person name="Albersmeier A."/>
            <person name="Kalinowski J."/>
            <person name="Ruckert C."/>
        </authorList>
    </citation>
    <scope>NUCLEOTIDE SEQUENCE</scope>
    <source>
        <strain evidence="1">CGMCC 1.12160</strain>
    </source>
</reference>
<organism evidence="1 2">
    <name type="scientific">Ornithinimicrobium tianjinense</name>
    <dbReference type="NCBI Taxonomy" id="1195761"/>
    <lineage>
        <taxon>Bacteria</taxon>
        <taxon>Bacillati</taxon>
        <taxon>Actinomycetota</taxon>
        <taxon>Actinomycetes</taxon>
        <taxon>Micrococcales</taxon>
        <taxon>Ornithinimicrobiaceae</taxon>
        <taxon>Ornithinimicrobium</taxon>
    </lineage>
</organism>
<comment type="caution">
    <text evidence="1">The sequence shown here is derived from an EMBL/GenBank/DDBJ whole genome shotgun (WGS) entry which is preliminary data.</text>
</comment>
<accession>A0A917F643</accession>
<keyword evidence="2" id="KW-1185">Reference proteome</keyword>
<protein>
    <submittedName>
        <fullName evidence="1">Uncharacterized protein</fullName>
    </submittedName>
</protein>
<evidence type="ECO:0000313" key="1">
    <source>
        <dbReference type="EMBL" id="GGF47447.1"/>
    </source>
</evidence>
<evidence type="ECO:0000313" key="2">
    <source>
        <dbReference type="Proteomes" id="UP000605670"/>
    </source>
</evidence>
<dbReference type="Proteomes" id="UP000605670">
    <property type="component" value="Unassembled WGS sequence"/>
</dbReference>
<name>A0A917F643_9MICO</name>